<organism evidence="10">
    <name type="scientific">Corethrella appendiculata</name>
    <dbReference type="NCBI Taxonomy" id="1370023"/>
    <lineage>
        <taxon>Eukaryota</taxon>
        <taxon>Metazoa</taxon>
        <taxon>Ecdysozoa</taxon>
        <taxon>Arthropoda</taxon>
        <taxon>Hexapoda</taxon>
        <taxon>Insecta</taxon>
        <taxon>Pterygota</taxon>
        <taxon>Neoptera</taxon>
        <taxon>Endopterygota</taxon>
        <taxon>Diptera</taxon>
        <taxon>Nematocera</taxon>
        <taxon>Culicoidea</taxon>
        <taxon>Chaoboridae</taxon>
        <taxon>Corethrella</taxon>
    </lineage>
</organism>
<dbReference type="InterPro" id="IPR016201">
    <property type="entry name" value="PSI"/>
</dbReference>
<dbReference type="AlphaFoldDB" id="U5ERP6"/>
<evidence type="ECO:0000313" key="10">
    <source>
        <dbReference type="EMBL" id="JAB56227.1"/>
    </source>
</evidence>
<evidence type="ECO:0000256" key="8">
    <source>
        <dbReference type="SAM" id="Phobius"/>
    </source>
</evidence>
<dbReference type="Pfam" id="PF01437">
    <property type="entry name" value="PSI"/>
    <property type="match status" value="1"/>
</dbReference>
<evidence type="ECO:0000256" key="1">
    <source>
        <dbReference type="ARBA" id="ARBA00004479"/>
    </source>
</evidence>
<keyword evidence="4 8" id="KW-1133">Transmembrane helix</keyword>
<accession>U5ERP6</accession>
<dbReference type="PANTHER" id="PTHR13055">
    <property type="entry name" value="TUMOR ENDOTHELIAL MARKER 7 RELATED"/>
    <property type="match status" value="1"/>
</dbReference>
<dbReference type="SMART" id="SM00423">
    <property type="entry name" value="PSI"/>
    <property type="match status" value="1"/>
</dbReference>
<reference evidence="10" key="1">
    <citation type="journal article" date="2014" name="Insect Biochem. Mol. Biol.">
        <title>An insight into the sialome of the frog biting fly, Corethrella appendiculata.</title>
        <authorList>
            <person name="Ribeiro J.M.C."/>
            <person name="Chagas A.C."/>
            <person name="Pham V.M."/>
            <person name="Lounibos L.P."/>
            <person name="Calvo E."/>
        </authorList>
    </citation>
    <scope>NUCLEOTIDE SEQUENCE</scope>
    <source>
        <tissue evidence="10">Salivary glands</tissue>
    </source>
</reference>
<feature type="transmembrane region" description="Helical" evidence="8">
    <location>
        <begin position="7"/>
        <end position="24"/>
    </location>
</feature>
<feature type="domain" description="PSI" evidence="9">
    <location>
        <begin position="373"/>
        <end position="418"/>
    </location>
</feature>
<dbReference type="EMBL" id="GANO01003644">
    <property type="protein sequence ID" value="JAB56227.1"/>
    <property type="molecule type" value="mRNA"/>
</dbReference>
<evidence type="ECO:0000256" key="4">
    <source>
        <dbReference type="ARBA" id="ARBA00022989"/>
    </source>
</evidence>
<keyword evidence="6" id="KW-0325">Glycoprotein</keyword>
<name>U5ERP6_9DIPT</name>
<sequence>MFGKEVNNLFYFLIIILTVNYYAINAEKENYVRLKRQINQSELTTKPPIDVENNKQQKPVSLSENKTSQSKQKLANDSLLNGKKNIEQQQLLGVNGTGQRKEYLSSTIPSTIVSEPITPKLVLTSSKNDWSNSTFEEEIIDSVDKETNESEFNKTLSTHNLTKYDDFHLYYNSSVFVHEEESRIYWKRLENLNISHLLSNSHRRATTVLLSFDFPFYGHSIRNITIATGGFLYTGDYVHSWLASTQYIAPLMANFDTSLSNSSYVKFKDDGNTFDVVWENVSLQDRRDVAPFTFAASLNKSGDIIFAYKNVPIDIELIQSDKHPVKVGLSDAYIIDKTIVRTKQKTIYEYHRVNFNNNHILNSTMITLTALPTCGTLKDCQTCLAGTIPFKCTWCPTLNRCSTGIDRKRQDWMQKGCDKTQIIDKGICPALGQKGNNPGIDETQHPDAYDNYNATFNKHDEYQPNSGTKIKSLPDDHINKVKLQSSDANDAKSNKSLVVTIVVVLTILLGCSFWVLYAYRHPHTKSGQLLIRYRPNNWSWRRGEARYTAATIHM</sequence>
<feature type="transmembrane region" description="Helical" evidence="8">
    <location>
        <begin position="497"/>
        <end position="519"/>
    </location>
</feature>
<protein>
    <submittedName>
        <fullName evidence="10">Putative extracellular protein tem7</fullName>
    </submittedName>
</protein>
<evidence type="ECO:0000256" key="2">
    <source>
        <dbReference type="ARBA" id="ARBA00022692"/>
    </source>
</evidence>
<dbReference type="PANTHER" id="PTHR13055:SF12">
    <property type="entry name" value="LD40707P"/>
    <property type="match status" value="1"/>
</dbReference>
<proteinExistence type="evidence at transcript level"/>
<evidence type="ECO:0000259" key="9">
    <source>
        <dbReference type="SMART" id="SM00423"/>
    </source>
</evidence>
<comment type="subcellular location">
    <subcellularLocation>
        <location evidence="1">Membrane</location>
        <topology evidence="1">Single-pass type I membrane protein</topology>
    </subcellularLocation>
</comment>
<dbReference type="InterPro" id="IPR031152">
    <property type="entry name" value="PLXDC"/>
</dbReference>
<keyword evidence="3" id="KW-0732">Signal</keyword>
<dbReference type="InterPro" id="IPR002165">
    <property type="entry name" value="Plexin_repeat"/>
</dbReference>
<keyword evidence="5 8" id="KW-0472">Membrane</keyword>
<keyword evidence="2 8" id="KW-0812">Transmembrane</keyword>
<feature type="region of interest" description="Disordered" evidence="7">
    <location>
        <begin position="45"/>
        <end position="73"/>
    </location>
</feature>
<feature type="compositionally biased region" description="Polar residues" evidence="7">
    <location>
        <begin position="54"/>
        <end position="73"/>
    </location>
</feature>
<evidence type="ECO:0000256" key="7">
    <source>
        <dbReference type="SAM" id="MobiDB-lite"/>
    </source>
</evidence>
<evidence type="ECO:0000256" key="6">
    <source>
        <dbReference type="ARBA" id="ARBA00023180"/>
    </source>
</evidence>
<evidence type="ECO:0000256" key="5">
    <source>
        <dbReference type="ARBA" id="ARBA00023136"/>
    </source>
</evidence>
<dbReference type="GO" id="GO:0016020">
    <property type="term" value="C:membrane"/>
    <property type="evidence" value="ECO:0007669"/>
    <property type="project" value="UniProtKB-SubCell"/>
</dbReference>
<evidence type="ECO:0000256" key="3">
    <source>
        <dbReference type="ARBA" id="ARBA00022729"/>
    </source>
</evidence>